<organism evidence="3 4">
    <name type="scientific">Echria macrotheca</name>
    <dbReference type="NCBI Taxonomy" id="438768"/>
    <lineage>
        <taxon>Eukaryota</taxon>
        <taxon>Fungi</taxon>
        <taxon>Dikarya</taxon>
        <taxon>Ascomycota</taxon>
        <taxon>Pezizomycotina</taxon>
        <taxon>Sordariomycetes</taxon>
        <taxon>Sordariomycetidae</taxon>
        <taxon>Sordariales</taxon>
        <taxon>Schizotheciaceae</taxon>
        <taxon>Echria</taxon>
    </lineage>
</organism>
<feature type="compositionally biased region" description="Low complexity" evidence="1">
    <location>
        <begin position="118"/>
        <end position="136"/>
    </location>
</feature>
<keyword evidence="4" id="KW-1185">Reference proteome</keyword>
<feature type="chain" id="PRO_5042513532" evidence="2">
    <location>
        <begin position="18"/>
        <end position="218"/>
    </location>
</feature>
<protein>
    <submittedName>
        <fullName evidence="3">Uncharacterized protein</fullName>
    </submittedName>
</protein>
<gene>
    <name evidence="3" type="ORF">QBC47DRAFT_222782</name>
</gene>
<sequence>MKNIISFVFASAAVVSAQVTYNSTDGTFTCAVADKNYCAGDSLGTDIIIRCTGTKGQPGRCTDNLAGEPPLGVQPALCYQSSPTAGDAACEKNCVVYGASVFTLPASVCTPYYTATSSIASSTSSSTPSKPTATTTWGQSYSASHSATATDECETTTLTTSTTHPTYPPPPPPHGSNSTVSFHPTGTTTSAPVATGAGAVNNAAGALAALGLVAAYLL</sequence>
<dbReference type="EMBL" id="MU839835">
    <property type="protein sequence ID" value="KAK1754642.1"/>
    <property type="molecule type" value="Genomic_DNA"/>
</dbReference>
<feature type="region of interest" description="Disordered" evidence="1">
    <location>
        <begin position="118"/>
        <end position="189"/>
    </location>
</feature>
<dbReference type="AlphaFoldDB" id="A0AAJ0BD88"/>
<name>A0AAJ0BD88_9PEZI</name>
<evidence type="ECO:0000313" key="4">
    <source>
        <dbReference type="Proteomes" id="UP001239445"/>
    </source>
</evidence>
<feature type="compositionally biased region" description="Polar residues" evidence="1">
    <location>
        <begin position="137"/>
        <end position="149"/>
    </location>
</feature>
<evidence type="ECO:0000256" key="1">
    <source>
        <dbReference type="SAM" id="MobiDB-lite"/>
    </source>
</evidence>
<keyword evidence="2" id="KW-0732">Signal</keyword>
<reference evidence="3" key="1">
    <citation type="submission" date="2023-06" db="EMBL/GenBank/DDBJ databases">
        <title>Genome-scale phylogeny and comparative genomics of the fungal order Sordariales.</title>
        <authorList>
            <consortium name="Lawrence Berkeley National Laboratory"/>
            <person name="Hensen N."/>
            <person name="Bonometti L."/>
            <person name="Westerberg I."/>
            <person name="Brannstrom I.O."/>
            <person name="Guillou S."/>
            <person name="Cros-Aarteil S."/>
            <person name="Calhoun S."/>
            <person name="Haridas S."/>
            <person name="Kuo A."/>
            <person name="Mondo S."/>
            <person name="Pangilinan J."/>
            <person name="Riley R."/>
            <person name="Labutti K."/>
            <person name="Andreopoulos B."/>
            <person name="Lipzen A."/>
            <person name="Chen C."/>
            <person name="Yanf M."/>
            <person name="Daum C."/>
            <person name="Ng V."/>
            <person name="Clum A."/>
            <person name="Steindorff A."/>
            <person name="Ohm R."/>
            <person name="Martin F."/>
            <person name="Silar P."/>
            <person name="Natvig D."/>
            <person name="Lalanne C."/>
            <person name="Gautier V."/>
            <person name="Ament-Velasquez S.L."/>
            <person name="Kruys A."/>
            <person name="Hutchinson M.I."/>
            <person name="Powell A.J."/>
            <person name="Barry K."/>
            <person name="Miller A.N."/>
            <person name="Grigoriev I.V."/>
            <person name="Debuchy R."/>
            <person name="Gladieux P."/>
            <person name="Thoren M.H."/>
            <person name="Johannesson H."/>
        </authorList>
    </citation>
    <scope>NUCLEOTIDE SEQUENCE</scope>
    <source>
        <strain evidence="3">PSN4</strain>
    </source>
</reference>
<feature type="compositionally biased region" description="Polar residues" evidence="1">
    <location>
        <begin position="175"/>
        <end position="189"/>
    </location>
</feature>
<proteinExistence type="predicted"/>
<accession>A0AAJ0BD88</accession>
<dbReference type="Proteomes" id="UP001239445">
    <property type="component" value="Unassembled WGS sequence"/>
</dbReference>
<evidence type="ECO:0000256" key="2">
    <source>
        <dbReference type="SAM" id="SignalP"/>
    </source>
</evidence>
<feature type="compositionally biased region" description="Low complexity" evidence="1">
    <location>
        <begin position="155"/>
        <end position="165"/>
    </location>
</feature>
<evidence type="ECO:0000313" key="3">
    <source>
        <dbReference type="EMBL" id="KAK1754642.1"/>
    </source>
</evidence>
<feature type="signal peptide" evidence="2">
    <location>
        <begin position="1"/>
        <end position="17"/>
    </location>
</feature>
<comment type="caution">
    <text evidence="3">The sequence shown here is derived from an EMBL/GenBank/DDBJ whole genome shotgun (WGS) entry which is preliminary data.</text>
</comment>